<evidence type="ECO:0000256" key="4">
    <source>
        <dbReference type="ARBA" id="ARBA00022598"/>
    </source>
</evidence>
<dbReference type="Pfam" id="PF19304">
    <property type="entry name" value="PGDH_inter"/>
    <property type="match status" value="1"/>
</dbReference>
<keyword evidence="9" id="KW-0520">NAD</keyword>
<evidence type="ECO:0000256" key="8">
    <source>
        <dbReference type="ARBA" id="ARBA00022833"/>
    </source>
</evidence>
<dbReference type="InterPro" id="IPR041663">
    <property type="entry name" value="DisA/LigA_HHH"/>
</dbReference>
<dbReference type="InterPro" id="IPR045626">
    <property type="entry name" value="PGDH_ASB_dom"/>
</dbReference>
<dbReference type="SMART" id="SM00278">
    <property type="entry name" value="HhH1"/>
    <property type="match status" value="4"/>
</dbReference>
<dbReference type="Pfam" id="PF14520">
    <property type="entry name" value="HHH_5"/>
    <property type="match status" value="1"/>
</dbReference>
<evidence type="ECO:0000256" key="1">
    <source>
        <dbReference type="ARBA" id="ARBA00004067"/>
    </source>
</evidence>
<evidence type="ECO:0000256" key="7">
    <source>
        <dbReference type="ARBA" id="ARBA00022763"/>
    </source>
</evidence>
<dbReference type="InterPro" id="IPR029009">
    <property type="entry name" value="ASB_dom_sf"/>
</dbReference>
<dbReference type="PROSITE" id="PS51671">
    <property type="entry name" value="ACT"/>
    <property type="match status" value="1"/>
</dbReference>
<dbReference type="SUPFAM" id="SSF47781">
    <property type="entry name" value="RuvA domain 2-like"/>
    <property type="match status" value="1"/>
</dbReference>
<reference evidence="13" key="1">
    <citation type="journal article" date="2014" name="Front. Microbiol.">
        <title>High frequency of phylogenetically diverse reductive dehalogenase-homologous genes in deep subseafloor sedimentary metagenomes.</title>
        <authorList>
            <person name="Kawai M."/>
            <person name="Futagami T."/>
            <person name="Toyoda A."/>
            <person name="Takaki Y."/>
            <person name="Nishi S."/>
            <person name="Hori S."/>
            <person name="Arai W."/>
            <person name="Tsubouchi T."/>
            <person name="Morono Y."/>
            <person name="Uchiyama I."/>
            <person name="Ito T."/>
            <person name="Fujiyama A."/>
            <person name="Inagaki F."/>
            <person name="Takami H."/>
        </authorList>
    </citation>
    <scope>NUCLEOTIDE SEQUENCE</scope>
    <source>
        <strain evidence="13">Expedition CK06-06</strain>
    </source>
</reference>
<evidence type="ECO:0000256" key="11">
    <source>
        <dbReference type="ARBA" id="ARBA00048731"/>
    </source>
</evidence>
<evidence type="ECO:0000256" key="6">
    <source>
        <dbReference type="ARBA" id="ARBA00022723"/>
    </source>
</evidence>
<evidence type="ECO:0000313" key="13">
    <source>
        <dbReference type="EMBL" id="GAH97101.1"/>
    </source>
</evidence>
<comment type="pathway">
    <text evidence="2">Amino-acid biosynthesis; L-serine biosynthesis; L-serine from 3-phospho-D-glycerate: step 1/3.</text>
</comment>
<feature type="domain" description="ACT" evidence="12">
    <location>
        <begin position="323"/>
        <end position="395"/>
    </location>
</feature>
<dbReference type="GO" id="GO:0046872">
    <property type="term" value="F:metal ion binding"/>
    <property type="evidence" value="ECO:0007669"/>
    <property type="project" value="UniProtKB-KW"/>
</dbReference>
<organism evidence="13">
    <name type="scientific">marine sediment metagenome</name>
    <dbReference type="NCBI Taxonomy" id="412755"/>
    <lineage>
        <taxon>unclassified sequences</taxon>
        <taxon>metagenomes</taxon>
        <taxon>ecological metagenomes</taxon>
    </lineage>
</organism>
<evidence type="ECO:0000256" key="9">
    <source>
        <dbReference type="ARBA" id="ARBA00023027"/>
    </source>
</evidence>
<comment type="caution">
    <text evidence="13">The sequence shown here is derived from an EMBL/GenBank/DDBJ whole genome shotgun (WGS) entry which is preliminary data.</text>
</comment>
<dbReference type="GO" id="GO:0003677">
    <property type="term" value="F:DNA binding"/>
    <property type="evidence" value="ECO:0007669"/>
    <property type="project" value="InterPro"/>
</dbReference>
<dbReference type="GO" id="GO:0006281">
    <property type="term" value="P:DNA repair"/>
    <property type="evidence" value="ECO:0007669"/>
    <property type="project" value="UniProtKB-KW"/>
</dbReference>
<proteinExistence type="predicted"/>
<dbReference type="GO" id="GO:0016874">
    <property type="term" value="F:ligase activity"/>
    <property type="evidence" value="ECO:0007669"/>
    <property type="project" value="UniProtKB-KW"/>
</dbReference>
<keyword evidence="4" id="KW-0436">Ligase</keyword>
<dbReference type="SUPFAM" id="SSF143548">
    <property type="entry name" value="Serine metabolism enzymes domain"/>
    <property type="match status" value="1"/>
</dbReference>
<evidence type="ECO:0000256" key="10">
    <source>
        <dbReference type="ARBA" id="ARBA00023204"/>
    </source>
</evidence>
<keyword evidence="10" id="KW-0234">DNA repair</keyword>
<dbReference type="InterPro" id="IPR010994">
    <property type="entry name" value="RuvA_2-like"/>
</dbReference>
<evidence type="ECO:0000256" key="5">
    <source>
        <dbReference type="ARBA" id="ARBA00022705"/>
    </source>
</evidence>
<dbReference type="AlphaFoldDB" id="X1JQV0"/>
<dbReference type="Gene3D" id="1.10.150.20">
    <property type="entry name" value="5' to 3' exonuclease, C-terminal subdomain"/>
    <property type="match status" value="2"/>
</dbReference>
<comment type="catalytic activity">
    <reaction evidence="11">
        <text>(2R)-3-phosphoglycerate + NAD(+) = 3-phosphooxypyruvate + NADH + H(+)</text>
        <dbReference type="Rhea" id="RHEA:12641"/>
        <dbReference type="ChEBI" id="CHEBI:15378"/>
        <dbReference type="ChEBI" id="CHEBI:18110"/>
        <dbReference type="ChEBI" id="CHEBI:57540"/>
        <dbReference type="ChEBI" id="CHEBI:57945"/>
        <dbReference type="ChEBI" id="CHEBI:58272"/>
        <dbReference type="EC" id="1.1.1.95"/>
    </reaction>
</comment>
<dbReference type="Gene3D" id="3.30.70.260">
    <property type="match status" value="1"/>
</dbReference>
<keyword evidence="5" id="KW-0235">DNA replication</keyword>
<keyword evidence="8" id="KW-0862">Zinc</keyword>
<dbReference type="GO" id="GO:0006260">
    <property type="term" value="P:DNA replication"/>
    <property type="evidence" value="ECO:0007669"/>
    <property type="project" value="UniProtKB-KW"/>
</dbReference>
<keyword evidence="6" id="KW-0479">Metal-binding</keyword>
<accession>X1JQV0</accession>
<dbReference type="FunFam" id="1.10.150.20:FF:000007">
    <property type="entry name" value="DNA ligase"/>
    <property type="match status" value="1"/>
</dbReference>
<protein>
    <recommendedName>
        <fullName evidence="3">phosphoglycerate dehydrogenase</fullName>
        <ecNumber evidence="3">1.1.1.95</ecNumber>
    </recommendedName>
</protein>
<dbReference type="FunFam" id="3.30.1330.90:FF:000003">
    <property type="entry name" value="D-3-phosphoglycerate dehydrogenase"/>
    <property type="match status" value="1"/>
</dbReference>
<dbReference type="Gene3D" id="3.30.1330.90">
    <property type="entry name" value="D-3-phosphoglycerate dehydrogenase, domain 3"/>
    <property type="match status" value="1"/>
</dbReference>
<dbReference type="EC" id="1.1.1.95" evidence="3"/>
<evidence type="ECO:0000256" key="3">
    <source>
        <dbReference type="ARBA" id="ARBA00013143"/>
    </source>
</evidence>
<sequence length="395" mass="42944">MSYCTNVACPAQIQERLAHFVSRGGMDIRGIGEKLCTALLQAGLVKNVADLYDLTDQQLLTLERMAEKSAANIIDSINNSKDRPLSRVIFALGILHIGEEMAELLANHFGSIDKLSDASGEELLSIPTVGPKLADSVTAFFRQEQNRSLLKRLRKAGLRLEEEAVKPEELPLAGQEFVITGRLETFARQEAEAQVKTLGGSTGSRLASQLTEGQMSAIQIKYDGDISSYDTNALKAAALGGLLEEISEERVNLVNANIVAARRGLTVVEQKEAVCENYASLITVEVTTSTGVTIVAGTVMRGESHIVRVNNYWIDIVPTGAYFLFSDHLDRPGLISAVSKVTGDADINISAMHLSRLKPRGQALMILALDGPLPEEQRQQMLSIPDVYTVKVVKL</sequence>
<gene>
    <name evidence="13" type="ORF">S06H3_07173</name>
</gene>
<evidence type="ECO:0000256" key="2">
    <source>
        <dbReference type="ARBA" id="ARBA00005216"/>
    </source>
</evidence>
<dbReference type="CDD" id="cd04902">
    <property type="entry name" value="ACT_3PGDH-xct"/>
    <property type="match status" value="1"/>
</dbReference>
<dbReference type="InterPro" id="IPR003583">
    <property type="entry name" value="Hlx-hairpin-Hlx_DNA-bd_motif"/>
</dbReference>
<comment type="function">
    <text evidence="1">DNA ligase that catalyzes the formation of phosphodiester linkages between 5'-phosphoryl and 3'-hydroxyl groups in double-stranded DNA using NAD as a coenzyme and as the energy source for the reaction. It is essential for DNA replication and repair of damaged DNA.</text>
</comment>
<evidence type="ECO:0000259" key="12">
    <source>
        <dbReference type="PROSITE" id="PS51671"/>
    </source>
</evidence>
<dbReference type="GO" id="GO:0004617">
    <property type="term" value="F:phosphoglycerate dehydrogenase activity"/>
    <property type="evidence" value="ECO:0007669"/>
    <property type="project" value="UniProtKB-EC"/>
</dbReference>
<dbReference type="InterPro" id="IPR045865">
    <property type="entry name" value="ACT-like_dom_sf"/>
</dbReference>
<name>X1JQV0_9ZZZZ</name>
<dbReference type="InterPro" id="IPR002912">
    <property type="entry name" value="ACT_dom"/>
</dbReference>
<dbReference type="Pfam" id="PF12826">
    <property type="entry name" value="HHH_2"/>
    <property type="match status" value="1"/>
</dbReference>
<dbReference type="EMBL" id="BARV01002875">
    <property type="protein sequence ID" value="GAH97101.1"/>
    <property type="molecule type" value="Genomic_DNA"/>
</dbReference>
<dbReference type="SUPFAM" id="SSF55021">
    <property type="entry name" value="ACT-like"/>
    <property type="match status" value="1"/>
</dbReference>
<keyword evidence="7" id="KW-0227">DNA damage</keyword>
<dbReference type="FunFam" id="1.10.150.20:FF:000006">
    <property type="entry name" value="DNA ligase"/>
    <property type="match status" value="1"/>
</dbReference>